<name>A0A9W6MIE4_9ACTN</name>
<organism evidence="2 3">
    <name type="scientific">Streptosporangium carneum</name>
    <dbReference type="NCBI Taxonomy" id="47481"/>
    <lineage>
        <taxon>Bacteria</taxon>
        <taxon>Bacillati</taxon>
        <taxon>Actinomycetota</taxon>
        <taxon>Actinomycetes</taxon>
        <taxon>Streptosporangiales</taxon>
        <taxon>Streptosporangiaceae</taxon>
        <taxon>Streptosporangium</taxon>
    </lineage>
</organism>
<proteinExistence type="predicted"/>
<evidence type="ECO:0000313" key="2">
    <source>
        <dbReference type="EMBL" id="GLK15207.1"/>
    </source>
</evidence>
<dbReference type="EMBL" id="BSEV01000045">
    <property type="protein sequence ID" value="GLK15207.1"/>
    <property type="molecule type" value="Genomic_DNA"/>
</dbReference>
<dbReference type="AlphaFoldDB" id="A0A9W6MIE4"/>
<keyword evidence="3" id="KW-1185">Reference proteome</keyword>
<feature type="region of interest" description="Disordered" evidence="1">
    <location>
        <begin position="68"/>
        <end position="94"/>
    </location>
</feature>
<reference evidence="2" key="2">
    <citation type="submission" date="2023-01" db="EMBL/GenBank/DDBJ databases">
        <authorList>
            <person name="Sun Q."/>
            <person name="Evtushenko L."/>
        </authorList>
    </citation>
    <scope>NUCLEOTIDE SEQUENCE</scope>
    <source>
        <strain evidence="2">VKM Ac-2007</strain>
    </source>
</reference>
<evidence type="ECO:0000256" key="1">
    <source>
        <dbReference type="SAM" id="MobiDB-lite"/>
    </source>
</evidence>
<accession>A0A9W6MIE4</accession>
<reference evidence="2" key="1">
    <citation type="journal article" date="2014" name="Int. J. Syst. Evol. Microbiol.">
        <title>Complete genome sequence of Corynebacterium casei LMG S-19264T (=DSM 44701T), isolated from a smear-ripened cheese.</title>
        <authorList>
            <consortium name="US DOE Joint Genome Institute (JGI-PGF)"/>
            <person name="Walter F."/>
            <person name="Albersmeier A."/>
            <person name="Kalinowski J."/>
            <person name="Ruckert C."/>
        </authorList>
    </citation>
    <scope>NUCLEOTIDE SEQUENCE</scope>
    <source>
        <strain evidence="2">VKM Ac-2007</strain>
    </source>
</reference>
<feature type="compositionally biased region" description="Basic and acidic residues" evidence="1">
    <location>
        <begin position="80"/>
        <end position="94"/>
    </location>
</feature>
<dbReference type="Proteomes" id="UP001143474">
    <property type="component" value="Unassembled WGS sequence"/>
</dbReference>
<feature type="region of interest" description="Disordered" evidence="1">
    <location>
        <begin position="23"/>
        <end position="46"/>
    </location>
</feature>
<sequence>MASLQAADGVAAAAAEGAAATARLTASAEAVTMRSPRGRTARSSEKTRWDIDPFLLVISDADNLTLQPAAHKPHSARCQPTDRYRGQTKYERKG</sequence>
<protein>
    <submittedName>
        <fullName evidence="2">Uncharacterized protein</fullName>
    </submittedName>
</protein>
<comment type="caution">
    <text evidence="2">The sequence shown here is derived from an EMBL/GenBank/DDBJ whole genome shotgun (WGS) entry which is preliminary data.</text>
</comment>
<evidence type="ECO:0000313" key="3">
    <source>
        <dbReference type="Proteomes" id="UP001143474"/>
    </source>
</evidence>
<gene>
    <name evidence="2" type="ORF">GCM10017600_86200</name>
</gene>